<dbReference type="AlphaFoldDB" id="A0A1B0AJC4"/>
<evidence type="ECO:0000313" key="3">
    <source>
        <dbReference type="EnsemblMetazoa" id="GPAI047671-PA"/>
    </source>
</evidence>
<reference evidence="3" key="2">
    <citation type="submission" date="2020-05" db="UniProtKB">
        <authorList>
            <consortium name="EnsemblMetazoa"/>
        </authorList>
    </citation>
    <scope>IDENTIFICATION</scope>
    <source>
        <strain evidence="3">IAEA</strain>
    </source>
</reference>
<feature type="compositionally biased region" description="Polar residues" evidence="2">
    <location>
        <begin position="469"/>
        <end position="488"/>
    </location>
</feature>
<feature type="compositionally biased region" description="Polar residues" evidence="2">
    <location>
        <begin position="570"/>
        <end position="586"/>
    </location>
</feature>
<organism evidence="3 4">
    <name type="scientific">Glossina pallidipes</name>
    <name type="common">Tsetse fly</name>
    <dbReference type="NCBI Taxonomy" id="7398"/>
    <lineage>
        <taxon>Eukaryota</taxon>
        <taxon>Metazoa</taxon>
        <taxon>Ecdysozoa</taxon>
        <taxon>Arthropoda</taxon>
        <taxon>Hexapoda</taxon>
        <taxon>Insecta</taxon>
        <taxon>Pterygota</taxon>
        <taxon>Neoptera</taxon>
        <taxon>Endopterygota</taxon>
        <taxon>Diptera</taxon>
        <taxon>Brachycera</taxon>
        <taxon>Muscomorpha</taxon>
        <taxon>Hippoboscoidea</taxon>
        <taxon>Glossinidae</taxon>
        <taxon>Glossina</taxon>
    </lineage>
</organism>
<reference evidence="4" key="1">
    <citation type="submission" date="2014-03" db="EMBL/GenBank/DDBJ databases">
        <authorList>
            <person name="Aksoy S."/>
            <person name="Warren W."/>
            <person name="Wilson R.K."/>
        </authorList>
    </citation>
    <scope>NUCLEOTIDE SEQUENCE [LARGE SCALE GENOMIC DNA]</scope>
    <source>
        <strain evidence="4">IAEA</strain>
    </source>
</reference>
<dbReference type="EnsemblMetazoa" id="GPAI047671-RA">
    <property type="protein sequence ID" value="GPAI047671-PA"/>
    <property type="gene ID" value="GPAI047671"/>
</dbReference>
<keyword evidence="4" id="KW-1185">Reference proteome</keyword>
<feature type="region of interest" description="Disordered" evidence="2">
    <location>
        <begin position="566"/>
        <end position="586"/>
    </location>
</feature>
<dbReference type="STRING" id="7398.A0A1B0AJC4"/>
<feature type="region of interest" description="Disordered" evidence="2">
    <location>
        <begin position="469"/>
        <end position="527"/>
    </location>
</feature>
<evidence type="ECO:0000256" key="2">
    <source>
        <dbReference type="SAM" id="MobiDB-lite"/>
    </source>
</evidence>
<sequence>MHLKSKIQTDSFVDNRPAYQLTETMASSLINDDEDNGGSTHTRSTQQQQHQQQNSNNNLEGGKLVENDSKFKKQTLEQRKQELEKLLDEKSWLLQQIQKQETEILNGTFEYMNLNDLIQSLATQYKQEQQQTTTQQDTATGGQNEELAILRRKPLTTKENQLNNNGNYNNAFHRQSELSNRSSEYDNFPSVDMQSTHSAGTKIGNSLTQATQQYPSKTAIKKRSSTVAGSTLQAVGNLQAFRQQQQHHLEQQQILLTQQQQQYTQQKHQHIIKQQQHFLEHHQVLVPHLQYATQKFYYTTLQPQLQLSVQHNNLTQYGRYLPQQSQSQQLLVQKPQAQQYVSPPSVMCHGLDNISLYSINSANVATLHRQPQHQPIIVQCDKYYLSPTTHANHQDGGGFIKSSQNIKEYVSPATGHHHSPQSVQIRDKPRLTSNCQLMNRVTPSLDVISLTPSYVSMEEIDYTTANAISGTNNASTSNSVRWRSQSNLPPVAATETNKSHSNDMLNNNQYYNTTLNPPPSTLPTSTQLNKCHKQLDDVTSINSYSTDTQKKSQKSKQWLESSLDGPVIRNSHSQQPHHYNHNNNEDYSVTCRSKLSSHSLNTTPRHYSMSAAANQRNPLNSNNVSLTNAANSKLGNEDDLRYCKLSQSTSYLNHMDVSGLSSNSVLTNNLPTAYKYLKQTKSTLPTSVLYVNTNNNNGQLNNNTANVSSSVTANTLSPDIRIESPKNVTIVQPATFQPYKEVTKPFEMSDFYKYSTKFRQKENNTDAN</sequence>
<protein>
    <submittedName>
        <fullName evidence="3">Uncharacterized protein</fullName>
    </submittedName>
</protein>
<keyword evidence="1" id="KW-0175">Coiled coil</keyword>
<evidence type="ECO:0000313" key="4">
    <source>
        <dbReference type="Proteomes" id="UP000092445"/>
    </source>
</evidence>
<dbReference type="Proteomes" id="UP000092445">
    <property type="component" value="Unassembled WGS sequence"/>
</dbReference>
<feature type="region of interest" description="Disordered" evidence="2">
    <location>
        <begin position="29"/>
        <end position="63"/>
    </location>
</feature>
<feature type="compositionally biased region" description="Low complexity" evidence="2">
    <location>
        <begin position="505"/>
        <end position="515"/>
    </location>
</feature>
<feature type="coiled-coil region" evidence="1">
    <location>
        <begin position="69"/>
        <end position="131"/>
    </location>
</feature>
<proteinExistence type="predicted"/>
<evidence type="ECO:0000256" key="1">
    <source>
        <dbReference type="SAM" id="Coils"/>
    </source>
</evidence>
<feature type="compositionally biased region" description="Low complexity" evidence="2">
    <location>
        <begin position="46"/>
        <end position="58"/>
    </location>
</feature>
<accession>A0A1B0AJC4</accession>
<name>A0A1B0AJC4_GLOPL</name>
<dbReference type="VEuPathDB" id="VectorBase:GPAI047671"/>